<protein>
    <submittedName>
        <fullName evidence="3">Competence protein ComEA</fullName>
    </submittedName>
</protein>
<dbReference type="PANTHER" id="PTHR21180:SF32">
    <property type="entry name" value="ENDONUCLEASE_EXONUCLEASE_PHOSPHATASE FAMILY DOMAIN-CONTAINING PROTEIN 1"/>
    <property type="match status" value="1"/>
</dbReference>
<dbReference type="InterPro" id="IPR019554">
    <property type="entry name" value="Soluble_ligand-bd"/>
</dbReference>
<dbReference type="NCBIfam" id="TIGR00426">
    <property type="entry name" value="competence protein ComEA helix-hairpin-helix repeat region"/>
    <property type="match status" value="1"/>
</dbReference>
<evidence type="ECO:0000259" key="2">
    <source>
        <dbReference type="SMART" id="SM00278"/>
    </source>
</evidence>
<keyword evidence="1" id="KW-1133">Transmembrane helix</keyword>
<keyword evidence="1" id="KW-0472">Membrane</keyword>
<organism evidence="3 4">
    <name type="scientific">Tamaricihabitans halophyticus</name>
    <dbReference type="NCBI Taxonomy" id="1262583"/>
    <lineage>
        <taxon>Bacteria</taxon>
        <taxon>Bacillati</taxon>
        <taxon>Actinomycetota</taxon>
        <taxon>Actinomycetes</taxon>
        <taxon>Pseudonocardiales</taxon>
        <taxon>Pseudonocardiaceae</taxon>
        <taxon>Tamaricihabitans</taxon>
    </lineage>
</organism>
<dbReference type="InterPro" id="IPR004509">
    <property type="entry name" value="Competence_ComEA_HhH"/>
</dbReference>
<dbReference type="Gene3D" id="3.10.560.10">
    <property type="entry name" value="Outer membrane lipoprotein wza domain like"/>
    <property type="match status" value="1"/>
</dbReference>
<gene>
    <name evidence="3" type="ORF">EV191_10261</name>
</gene>
<feature type="domain" description="Helix-hairpin-helix DNA-binding motif class 1" evidence="2">
    <location>
        <begin position="239"/>
        <end position="258"/>
    </location>
</feature>
<dbReference type="Pfam" id="PF10531">
    <property type="entry name" value="SLBB"/>
    <property type="match status" value="1"/>
</dbReference>
<accession>A0A4R2QXH6</accession>
<dbReference type="SUPFAM" id="SSF47781">
    <property type="entry name" value="RuvA domain 2-like"/>
    <property type="match status" value="1"/>
</dbReference>
<dbReference type="RefSeq" id="WP_243658818.1">
    <property type="nucleotide sequence ID" value="NZ_SLXQ01000002.1"/>
</dbReference>
<dbReference type="PANTHER" id="PTHR21180">
    <property type="entry name" value="ENDONUCLEASE/EXONUCLEASE/PHOSPHATASE FAMILY DOMAIN-CONTAINING PROTEIN 1"/>
    <property type="match status" value="1"/>
</dbReference>
<sequence length="262" mass="27193">MSEESTQSNGGTASTRLAALTETVDRAVAEPTAVAERAPPWRDRLTALASRWLPDFSRFTVARPVVFGVLAVGVLVVALLVIVLFGNRSEAEPPPRLEAAGVAGASSAASATGSVEPSELVVSVVGKVSEPGLVTVSASARVADAVAEAGGARHGTNLYALNLARKVSDGEQIYVGVPVPPEAAAESDVDSGASEGGSGKVDLNTATLEQLETLNGVGPVTAESILDWREENERFTAVEQLREVDGIGEVRLEKLRDEVVVQ</sequence>
<dbReference type="InterPro" id="IPR003583">
    <property type="entry name" value="Hlx-hairpin-Hlx_DNA-bd_motif"/>
</dbReference>
<evidence type="ECO:0000313" key="4">
    <source>
        <dbReference type="Proteomes" id="UP000294911"/>
    </source>
</evidence>
<evidence type="ECO:0000256" key="1">
    <source>
        <dbReference type="SAM" id="Phobius"/>
    </source>
</evidence>
<evidence type="ECO:0000313" key="3">
    <source>
        <dbReference type="EMBL" id="TCP54853.1"/>
    </source>
</evidence>
<dbReference type="SMART" id="SM00278">
    <property type="entry name" value="HhH1"/>
    <property type="match status" value="2"/>
</dbReference>
<feature type="domain" description="Helix-hairpin-helix DNA-binding motif class 1" evidence="2">
    <location>
        <begin position="209"/>
        <end position="228"/>
    </location>
</feature>
<dbReference type="Proteomes" id="UP000294911">
    <property type="component" value="Unassembled WGS sequence"/>
</dbReference>
<dbReference type="InterPro" id="IPR010994">
    <property type="entry name" value="RuvA_2-like"/>
</dbReference>
<reference evidence="3 4" key="1">
    <citation type="submission" date="2019-03" db="EMBL/GenBank/DDBJ databases">
        <title>Genomic Encyclopedia of Type Strains, Phase IV (KMG-IV): sequencing the most valuable type-strain genomes for metagenomic binning, comparative biology and taxonomic classification.</title>
        <authorList>
            <person name="Goeker M."/>
        </authorList>
    </citation>
    <scope>NUCLEOTIDE SEQUENCE [LARGE SCALE GENOMIC DNA]</scope>
    <source>
        <strain evidence="3 4">DSM 45765</strain>
    </source>
</reference>
<dbReference type="AlphaFoldDB" id="A0A4R2QXH6"/>
<name>A0A4R2QXH6_9PSEU</name>
<dbReference type="Gene3D" id="1.10.150.320">
    <property type="entry name" value="Photosystem II 12 kDa extrinsic protein"/>
    <property type="match status" value="1"/>
</dbReference>
<comment type="caution">
    <text evidence="3">The sequence shown here is derived from an EMBL/GenBank/DDBJ whole genome shotgun (WGS) entry which is preliminary data.</text>
</comment>
<dbReference type="EMBL" id="SLXQ01000002">
    <property type="protein sequence ID" value="TCP54853.1"/>
    <property type="molecule type" value="Genomic_DNA"/>
</dbReference>
<dbReference type="GO" id="GO:0006281">
    <property type="term" value="P:DNA repair"/>
    <property type="evidence" value="ECO:0007669"/>
    <property type="project" value="InterPro"/>
</dbReference>
<dbReference type="GO" id="GO:0003677">
    <property type="term" value="F:DNA binding"/>
    <property type="evidence" value="ECO:0007669"/>
    <property type="project" value="InterPro"/>
</dbReference>
<proteinExistence type="predicted"/>
<feature type="transmembrane region" description="Helical" evidence="1">
    <location>
        <begin position="65"/>
        <end position="86"/>
    </location>
</feature>
<keyword evidence="4" id="KW-1185">Reference proteome</keyword>
<keyword evidence="1" id="KW-0812">Transmembrane</keyword>
<dbReference type="GO" id="GO:0015627">
    <property type="term" value="C:type II protein secretion system complex"/>
    <property type="evidence" value="ECO:0007669"/>
    <property type="project" value="TreeGrafter"/>
</dbReference>
<dbReference type="GO" id="GO:0015628">
    <property type="term" value="P:protein secretion by the type II secretion system"/>
    <property type="evidence" value="ECO:0007669"/>
    <property type="project" value="TreeGrafter"/>
</dbReference>
<dbReference type="InterPro" id="IPR051675">
    <property type="entry name" value="Endo/Exo/Phosphatase_dom_1"/>
</dbReference>
<dbReference type="Pfam" id="PF12836">
    <property type="entry name" value="HHH_3"/>
    <property type="match status" value="1"/>
</dbReference>